<reference evidence="3" key="1">
    <citation type="journal article" date="2019" name="Int. J. Syst. Evol. Microbiol.">
        <title>The Global Catalogue of Microorganisms (GCM) 10K type strain sequencing project: providing services to taxonomists for standard genome sequencing and annotation.</title>
        <authorList>
            <consortium name="The Broad Institute Genomics Platform"/>
            <consortium name="The Broad Institute Genome Sequencing Center for Infectious Disease"/>
            <person name="Wu L."/>
            <person name="Ma J."/>
        </authorList>
    </citation>
    <scope>NUCLEOTIDE SEQUENCE [LARGE SCALE GENOMIC DNA]</scope>
    <source>
        <strain evidence="3">KACC 12634</strain>
    </source>
</reference>
<sequence length="325" mass="35633">MSESPLPQSQDRYLTVVMLDIERFGRFTDSQSTRVASSFRDAVEQAFERSGLADTYAAHAFMQNQGDGIVAGFDESRLPQIVDRVPNALQSSLRELHQQDGFGVRMRMGVSYGPVQGIADKRVDVAPNRTVVDACRIADAEPTRSVLRRSDPEATFLAVAVTAPVFDFTVARNPLWLRHSEFVEAEIAVEKKDYRTNAFLHVPAPSGELLRWGLLSADESKDETESAAPREEHRDRPVGNGPRGEIRSDGGQANMIGSIGRDFQQISTGETSGDGAIGVVAGGTVNQHRIGGDQIAADHDVQIKRFLGETADGKHRRTPEGWEHP</sequence>
<gene>
    <name evidence="2" type="ORF">ACFQS3_05805</name>
</gene>
<evidence type="ECO:0000313" key="3">
    <source>
        <dbReference type="Proteomes" id="UP001596470"/>
    </source>
</evidence>
<accession>A0ABW2D624</accession>
<dbReference type="InterPro" id="IPR029787">
    <property type="entry name" value="Nucleotide_cyclase"/>
</dbReference>
<dbReference type="Gene3D" id="3.30.70.1230">
    <property type="entry name" value="Nucleotide cyclase"/>
    <property type="match status" value="1"/>
</dbReference>
<proteinExistence type="predicted"/>
<dbReference type="RefSeq" id="WP_382355093.1">
    <property type="nucleotide sequence ID" value="NZ_JBHMBP010000004.1"/>
</dbReference>
<dbReference type="SUPFAM" id="SSF55073">
    <property type="entry name" value="Nucleotide cyclase"/>
    <property type="match status" value="1"/>
</dbReference>
<name>A0ABW2D624_9ACTN</name>
<protein>
    <recommendedName>
        <fullName evidence="4">Guanylate cyclase domain-containing protein</fullName>
    </recommendedName>
</protein>
<feature type="region of interest" description="Disordered" evidence="1">
    <location>
        <begin position="220"/>
        <end position="255"/>
    </location>
</feature>
<keyword evidence="3" id="KW-1185">Reference proteome</keyword>
<evidence type="ECO:0008006" key="4">
    <source>
        <dbReference type="Google" id="ProtNLM"/>
    </source>
</evidence>
<comment type="caution">
    <text evidence="2">The sequence shown here is derived from an EMBL/GenBank/DDBJ whole genome shotgun (WGS) entry which is preliminary data.</text>
</comment>
<feature type="compositionally biased region" description="Basic and acidic residues" evidence="1">
    <location>
        <begin position="228"/>
        <end position="237"/>
    </location>
</feature>
<dbReference type="Proteomes" id="UP001596470">
    <property type="component" value="Unassembled WGS sequence"/>
</dbReference>
<evidence type="ECO:0000313" key="2">
    <source>
        <dbReference type="EMBL" id="MFC6956706.1"/>
    </source>
</evidence>
<organism evidence="2 3">
    <name type="scientific">Glycomyces mayteni</name>
    <dbReference type="NCBI Taxonomy" id="543887"/>
    <lineage>
        <taxon>Bacteria</taxon>
        <taxon>Bacillati</taxon>
        <taxon>Actinomycetota</taxon>
        <taxon>Actinomycetes</taxon>
        <taxon>Glycomycetales</taxon>
        <taxon>Glycomycetaceae</taxon>
        <taxon>Glycomyces</taxon>
    </lineage>
</organism>
<dbReference type="EMBL" id="JBHSYS010000001">
    <property type="protein sequence ID" value="MFC6956706.1"/>
    <property type="molecule type" value="Genomic_DNA"/>
</dbReference>
<evidence type="ECO:0000256" key="1">
    <source>
        <dbReference type="SAM" id="MobiDB-lite"/>
    </source>
</evidence>